<evidence type="ECO:0000313" key="2">
    <source>
        <dbReference type="EMBL" id="KAK8840558.1"/>
    </source>
</evidence>
<name>A0ABR2H3Y2_9EUKA</name>
<evidence type="ECO:0000256" key="1">
    <source>
        <dbReference type="ARBA" id="ARBA00022801"/>
    </source>
</evidence>
<dbReference type="EMBL" id="JAPFFF010000045">
    <property type="protein sequence ID" value="KAK8840558.1"/>
    <property type="molecule type" value="Genomic_DNA"/>
</dbReference>
<proteinExistence type="predicted"/>
<gene>
    <name evidence="2" type="ORF">M9Y10_030767</name>
</gene>
<dbReference type="Gene3D" id="3.40.50.1700">
    <property type="entry name" value="Glycoside hydrolase family 3 C-terminal domain"/>
    <property type="match status" value="1"/>
</dbReference>
<dbReference type="Proteomes" id="UP001470230">
    <property type="component" value="Unassembled WGS sequence"/>
</dbReference>
<dbReference type="InterPro" id="IPR036881">
    <property type="entry name" value="Glyco_hydro_3_C_sf"/>
</dbReference>
<keyword evidence="3" id="KW-1185">Reference proteome</keyword>
<comment type="caution">
    <text evidence="2">The sequence shown here is derived from an EMBL/GenBank/DDBJ whole genome shotgun (WGS) entry which is preliminary data.</text>
</comment>
<organism evidence="2 3">
    <name type="scientific">Tritrichomonas musculus</name>
    <dbReference type="NCBI Taxonomy" id="1915356"/>
    <lineage>
        <taxon>Eukaryota</taxon>
        <taxon>Metamonada</taxon>
        <taxon>Parabasalia</taxon>
        <taxon>Tritrichomonadida</taxon>
        <taxon>Tritrichomonadidae</taxon>
        <taxon>Tritrichomonas</taxon>
    </lineage>
</organism>
<accession>A0ABR2H3Y2</accession>
<sequence length="96" mass="10322">MQKKSILQLSNACKIALFGNAARATVKGGTGSGCVNSRFVVNVEDGLENAGFTITSKPWLDEYDAQLKHAKDEFNNKLNMLKKSSSSSSHLGISIC</sequence>
<evidence type="ECO:0000313" key="3">
    <source>
        <dbReference type="Proteomes" id="UP001470230"/>
    </source>
</evidence>
<keyword evidence="1" id="KW-0378">Hydrolase</keyword>
<reference evidence="2 3" key="1">
    <citation type="submission" date="2024-04" db="EMBL/GenBank/DDBJ databases">
        <title>Tritrichomonas musculus Genome.</title>
        <authorList>
            <person name="Alves-Ferreira E."/>
            <person name="Grigg M."/>
            <person name="Lorenzi H."/>
            <person name="Galac M."/>
        </authorList>
    </citation>
    <scope>NUCLEOTIDE SEQUENCE [LARGE SCALE GENOMIC DNA]</scope>
    <source>
        <strain evidence="2 3">EAF2021</strain>
    </source>
</reference>
<protein>
    <submittedName>
        <fullName evidence="2">Uncharacterized protein</fullName>
    </submittedName>
</protein>